<evidence type="ECO:0000313" key="1">
    <source>
        <dbReference type="EMBL" id="RMX68023.1"/>
    </source>
</evidence>
<dbReference type="EMBL" id="QLLG01000154">
    <property type="protein sequence ID" value="RMX68023.1"/>
    <property type="molecule type" value="Genomic_DNA"/>
</dbReference>
<proteinExistence type="predicted"/>
<dbReference type="EMBL" id="QKXF01000082">
    <property type="protein sequence ID" value="RQM18123.1"/>
    <property type="molecule type" value="Genomic_DNA"/>
</dbReference>
<keyword evidence="3" id="KW-1185">Reference proteome</keyword>
<comment type="caution">
    <text evidence="1">The sequence shown here is derived from an EMBL/GenBank/DDBJ whole genome shotgun (WGS) entry which is preliminary data.</text>
</comment>
<evidence type="ECO:0000313" key="2">
    <source>
        <dbReference type="EMBL" id="RQM18123.1"/>
    </source>
</evidence>
<gene>
    <name evidence="2" type="ORF">DD237_000208</name>
    <name evidence="1" type="ORF">DD238_000148</name>
</gene>
<dbReference type="VEuPathDB" id="FungiDB:DD237_000208"/>
<sequence length="64" mass="7551">MYHQETLEMQKLDMRRSLAENEKTVIPGDTSNSLLSKLLVAKLPEQRPAERRRLDEQGQWWLNA</sequence>
<dbReference type="Proteomes" id="UP000286097">
    <property type="component" value="Unassembled WGS sequence"/>
</dbReference>
<dbReference type="Proteomes" id="UP000282087">
    <property type="component" value="Unassembled WGS sequence"/>
</dbReference>
<accession>A0A3M6VPG9</accession>
<name>A0A3M6VPG9_9STRA</name>
<organism evidence="1 3">
    <name type="scientific">Peronospora effusa</name>
    <dbReference type="NCBI Taxonomy" id="542832"/>
    <lineage>
        <taxon>Eukaryota</taxon>
        <taxon>Sar</taxon>
        <taxon>Stramenopiles</taxon>
        <taxon>Oomycota</taxon>
        <taxon>Peronosporomycetes</taxon>
        <taxon>Peronosporales</taxon>
        <taxon>Peronosporaceae</taxon>
        <taxon>Peronospora</taxon>
    </lineage>
</organism>
<evidence type="ECO:0000313" key="4">
    <source>
        <dbReference type="Proteomes" id="UP000286097"/>
    </source>
</evidence>
<evidence type="ECO:0000313" key="3">
    <source>
        <dbReference type="Proteomes" id="UP000282087"/>
    </source>
</evidence>
<reference evidence="3 4" key="1">
    <citation type="submission" date="2018-06" db="EMBL/GenBank/DDBJ databases">
        <title>Comparative genomics of downy mildews reveals potential adaptations to biotrophy.</title>
        <authorList>
            <person name="Fletcher K."/>
            <person name="Klosterman S.J."/>
            <person name="Derevnina L."/>
            <person name="Martin F."/>
            <person name="Koike S."/>
            <person name="Reyes Chin-Wo S."/>
            <person name="Mou B."/>
            <person name="Michelmore R."/>
        </authorList>
    </citation>
    <scope>NUCLEOTIDE SEQUENCE [LARGE SCALE GENOMIC DNA]</scope>
    <source>
        <strain evidence="2 4">R13</strain>
        <strain evidence="1 3">R14</strain>
    </source>
</reference>
<dbReference type="AlphaFoldDB" id="A0A3M6VPG9"/>
<protein>
    <submittedName>
        <fullName evidence="1">Uncharacterized protein</fullName>
    </submittedName>
</protein>